<dbReference type="GO" id="GO:0005737">
    <property type="term" value="C:cytoplasm"/>
    <property type="evidence" value="ECO:0007669"/>
    <property type="project" value="InterPro"/>
</dbReference>
<dbReference type="GO" id="GO:0009401">
    <property type="term" value="P:phosphoenolpyruvate-dependent sugar phosphotransferase system"/>
    <property type="evidence" value="ECO:0007669"/>
    <property type="project" value="InterPro"/>
</dbReference>
<sequence length="118" mass="13133">MISAKIMSVGPDAISKKDALAILFDETATPDLKNIAIIQAIDDQKHQKFALKKGGKIKIGKTEYQINFVGSLVNNNLQMIGHTTLEFKPVPEKPLESAIYLTPNQFPEFKVGEEIIYM</sequence>
<evidence type="ECO:0000313" key="7">
    <source>
        <dbReference type="Proteomes" id="UP000743107"/>
    </source>
</evidence>
<dbReference type="RefSeq" id="WP_002833503.1">
    <property type="nucleotide sequence ID" value="NZ_BEWQ01000002.1"/>
</dbReference>
<dbReference type="PANTHER" id="PTHR40398">
    <property type="entry name" value="PTS SYSTEM GLUCITOL/SORBITOL-SPECIFIC EIIA COMPONENT"/>
    <property type="match status" value="1"/>
</dbReference>
<accession>A0A8G0ZJI7</accession>
<gene>
    <name evidence="2" type="ORF">GBO79_02895</name>
    <name evidence="3" type="ORF">ITQ90_07740</name>
    <name evidence="4" type="ORF">ITQ97_00120</name>
    <name evidence="5" type="ORF">PWB86_08060</name>
</gene>
<dbReference type="InterPro" id="IPR036665">
    <property type="entry name" value="PTS_IIA_glucitol/sorbitol_sf"/>
</dbReference>
<dbReference type="SUPFAM" id="SSF141530">
    <property type="entry name" value="PTSIIA/GutA-like"/>
    <property type="match status" value="1"/>
</dbReference>
<dbReference type="EMBL" id="CP118739">
    <property type="protein sequence ID" value="WEA57129.1"/>
    <property type="molecule type" value="Genomic_DNA"/>
</dbReference>
<evidence type="ECO:0000313" key="4">
    <source>
        <dbReference type="EMBL" id="MBF7126242.1"/>
    </source>
</evidence>
<dbReference type="Gene3D" id="2.40.33.40">
    <property type="entry name" value="Phosphotransferase system, glucitol/sorbitol-specific IIA component"/>
    <property type="match status" value="1"/>
</dbReference>
<dbReference type="Proteomes" id="UP000743107">
    <property type="component" value="Unassembled WGS sequence"/>
</dbReference>
<name>A0A0Q0TQZ5_PEDPE</name>
<keyword evidence="6" id="KW-1185">Reference proteome</keyword>
<dbReference type="AlphaFoldDB" id="A0A0Q0TQZ5"/>
<dbReference type="PROSITE" id="PS51097">
    <property type="entry name" value="PTS_EIIA_TYPE_5"/>
    <property type="match status" value="1"/>
</dbReference>
<evidence type="ECO:0000256" key="1">
    <source>
        <dbReference type="PROSITE-ProRule" id="PRU00420"/>
    </source>
</evidence>
<dbReference type="Pfam" id="PF03829">
    <property type="entry name" value="PTSIIA_gutA"/>
    <property type="match status" value="1"/>
</dbReference>
<reference evidence="6" key="3">
    <citation type="submission" date="2020-03" db="EMBL/GenBank/DDBJ databases">
        <title>SpeciesPrimer: A bioinformatics pipeline dedicated to the design of qPCR primers for the quantification of bacterial species.</title>
        <authorList>
            <person name="Dreier M."/>
            <person name="Berthoud H."/>
            <person name="Shani N."/>
            <person name="Wechsler D."/>
            <person name="Junier P."/>
        </authorList>
    </citation>
    <scope>NUCLEOTIDE SEQUENCE [LARGE SCALE GENOMIC DNA]</scope>
    <source>
        <strain evidence="6">FAM13073</strain>
    </source>
</reference>
<organism evidence="4 7">
    <name type="scientific">Pediococcus pentosaceus</name>
    <dbReference type="NCBI Taxonomy" id="1255"/>
    <lineage>
        <taxon>Bacteria</taxon>
        <taxon>Bacillati</taxon>
        <taxon>Bacillota</taxon>
        <taxon>Bacilli</taxon>
        <taxon>Lactobacillales</taxon>
        <taxon>Lactobacillaceae</taxon>
        <taxon>Pediococcus</taxon>
    </lineage>
</organism>
<evidence type="ECO:0000313" key="5">
    <source>
        <dbReference type="EMBL" id="WEA57129.1"/>
    </source>
</evidence>
<reference evidence="2" key="2">
    <citation type="submission" date="2019-12" db="EMBL/GenBank/DDBJ databases">
        <title>SpeciesPrimer: A bioinformatics pipeline dedicated to the design of qPCR primers for the quantification of bacterial species.</title>
        <authorList>
            <person name="Dreier M."/>
            <person name="Berthoud H."/>
            <person name="Shani N."/>
            <person name="Wechsler D."/>
            <person name="Junier P."/>
        </authorList>
    </citation>
    <scope>NUCLEOTIDE SEQUENCE</scope>
    <source>
        <strain evidence="2">FAM13073</strain>
    </source>
</reference>
<dbReference type="PANTHER" id="PTHR40398:SF1">
    <property type="entry name" value="PTS SYSTEM GLUCITOL_SORBITOL-SPECIFIC EIIA COMPONENT"/>
    <property type="match status" value="1"/>
</dbReference>
<comment type="caution">
    <text evidence="1">Lacks conserved residue(s) required for the propagation of feature annotation.</text>
</comment>
<evidence type="ECO:0000313" key="2">
    <source>
        <dbReference type="EMBL" id="KAF0415287.1"/>
    </source>
</evidence>
<reference evidence="5 8" key="5">
    <citation type="submission" date="2023-02" db="EMBL/GenBank/DDBJ databases">
        <title>Comparative genomics and fermentation flavor characterization of five lactic acid bacteria reveal flavor biosynthesis metabolic pathways in fermented muskmelon puree.</title>
        <authorList>
            <person name="Yuan L."/>
            <person name="Li M."/>
            <person name="Xu X."/>
            <person name="Lao F."/>
            <person name="Wu J."/>
        </authorList>
    </citation>
    <scope>NUCLEOTIDE SEQUENCE [LARGE SCALE GENOMIC DNA]</scope>
    <source>
        <strain evidence="5 8">Ca-4</strain>
    </source>
</reference>
<reference evidence="2" key="1">
    <citation type="submission" date="2019-10" db="EMBL/GenBank/DDBJ databases">
        <authorList>
            <person name="Irmler S."/>
            <person name="Berthoud H."/>
            <person name="Roetschi A."/>
            <person name="Arias E."/>
            <person name="Shani N."/>
            <person name="Wuethrich D."/>
            <person name="Bruggmann R."/>
        </authorList>
    </citation>
    <scope>NUCLEOTIDE SEQUENCE</scope>
    <source>
        <strain evidence="2">FAM13073</strain>
    </source>
</reference>
<dbReference type="GO" id="GO:0008982">
    <property type="term" value="F:protein-N(PI)-phosphohistidine-sugar phosphotransferase activity"/>
    <property type="evidence" value="ECO:0007669"/>
    <property type="project" value="InterPro"/>
</dbReference>
<evidence type="ECO:0000313" key="3">
    <source>
        <dbReference type="EMBL" id="MBF7115368.1"/>
    </source>
</evidence>
<dbReference type="EMBL" id="JADOFV010000001">
    <property type="protein sequence ID" value="MBF7126242.1"/>
    <property type="molecule type" value="Genomic_DNA"/>
</dbReference>
<dbReference type="EMBL" id="WENB01000001">
    <property type="protein sequence ID" value="KAF0415287.1"/>
    <property type="molecule type" value="Genomic_DNA"/>
</dbReference>
<dbReference type="Proteomes" id="UP001214131">
    <property type="component" value="Chromosome"/>
</dbReference>
<dbReference type="GO" id="GO:0016301">
    <property type="term" value="F:kinase activity"/>
    <property type="evidence" value="ECO:0007669"/>
    <property type="project" value="TreeGrafter"/>
</dbReference>
<accession>A0A0Q0TQZ5</accession>
<evidence type="ECO:0000313" key="8">
    <source>
        <dbReference type="Proteomes" id="UP001214131"/>
    </source>
</evidence>
<dbReference type="EMBL" id="JADOFP010000005">
    <property type="protein sequence ID" value="MBF7115368.1"/>
    <property type="molecule type" value="Genomic_DNA"/>
</dbReference>
<evidence type="ECO:0000313" key="6">
    <source>
        <dbReference type="Proteomes" id="UP000472573"/>
    </source>
</evidence>
<dbReference type="Proteomes" id="UP001194632">
    <property type="component" value="Unassembled WGS sequence"/>
</dbReference>
<protein>
    <submittedName>
        <fullName evidence="4">Glucitol/sorbitol PTS, EIIA</fullName>
    </submittedName>
    <submittedName>
        <fullName evidence="5">PTS glucitol/sorbitol transporter subunit IIA</fullName>
    </submittedName>
</protein>
<proteinExistence type="predicted"/>
<dbReference type="Proteomes" id="UP000472573">
    <property type="component" value="Unassembled WGS sequence"/>
</dbReference>
<reference evidence="4" key="4">
    <citation type="submission" date="2020-11" db="EMBL/GenBank/DDBJ databases">
        <title>Antibiotic susceptibility profiles of Pediococcus pentosaceus from various origins and their implications for the safety assessment of strains with food-technology applications.</title>
        <authorList>
            <person name="Shani N."/>
            <person name="Oberhaensli S."/>
            <person name="Arias E."/>
        </authorList>
    </citation>
    <scope>NUCLEOTIDE SEQUENCE</scope>
    <source>
        <strain evidence="4">FAM 19164</strain>
        <strain evidence="3">FAM 24207</strain>
    </source>
</reference>
<dbReference type="InterPro" id="IPR004716">
    <property type="entry name" value="PTS_IIA_glucitol/sorbitol-sp"/>
</dbReference>